<dbReference type="InterPro" id="IPR016032">
    <property type="entry name" value="Sig_transdc_resp-reg_C-effctor"/>
</dbReference>
<dbReference type="SUPFAM" id="SSF52540">
    <property type="entry name" value="P-loop containing nucleoside triphosphate hydrolases"/>
    <property type="match status" value="1"/>
</dbReference>
<evidence type="ECO:0000313" key="5">
    <source>
        <dbReference type="EMBL" id="BBX09549.1"/>
    </source>
</evidence>
<dbReference type="Pfam" id="PF00196">
    <property type="entry name" value="GerE"/>
    <property type="match status" value="1"/>
</dbReference>
<dbReference type="InterPro" id="IPR036388">
    <property type="entry name" value="WH-like_DNA-bd_sf"/>
</dbReference>
<keyword evidence="3" id="KW-0804">Transcription</keyword>
<evidence type="ECO:0000259" key="4">
    <source>
        <dbReference type="PROSITE" id="PS50043"/>
    </source>
</evidence>
<dbReference type="RefSeq" id="WP_115321794.1">
    <property type="nucleotide sequence ID" value="NZ_AP022561.1"/>
</dbReference>
<dbReference type="Gene3D" id="3.40.50.300">
    <property type="entry name" value="P-loop containing nucleotide triphosphate hydrolases"/>
    <property type="match status" value="1"/>
</dbReference>
<dbReference type="PANTHER" id="PTHR44688:SF16">
    <property type="entry name" value="DNA-BINDING TRANSCRIPTIONAL ACTIVATOR DEVR_DOSR"/>
    <property type="match status" value="1"/>
</dbReference>
<keyword evidence="2" id="KW-0238">DNA-binding</keyword>
<dbReference type="SUPFAM" id="SSF46894">
    <property type="entry name" value="C-terminal effector domain of the bipartite response regulators"/>
    <property type="match status" value="1"/>
</dbReference>
<accession>A0AAD1HRC8</accession>
<dbReference type="PROSITE" id="PS50043">
    <property type="entry name" value="HTH_LUXR_2"/>
    <property type="match status" value="1"/>
</dbReference>
<name>A0AAD1HRC8_9MYCO</name>
<dbReference type="GO" id="GO:0003677">
    <property type="term" value="F:DNA binding"/>
    <property type="evidence" value="ECO:0007669"/>
    <property type="project" value="UniProtKB-KW"/>
</dbReference>
<dbReference type="KEGG" id="maic:MAIC_43520"/>
<dbReference type="Proteomes" id="UP000467327">
    <property type="component" value="Chromosome"/>
</dbReference>
<reference evidence="5 6" key="1">
    <citation type="journal article" date="2019" name="Emerg. Microbes Infect.">
        <title>Comprehensive subspecies identification of 175 nontuberculous mycobacteria species based on 7547 genomic profiles.</title>
        <authorList>
            <person name="Matsumoto Y."/>
            <person name="Kinjo T."/>
            <person name="Motooka D."/>
            <person name="Nabeya D."/>
            <person name="Jung N."/>
            <person name="Uechi K."/>
            <person name="Horii T."/>
            <person name="Iida T."/>
            <person name="Fujita J."/>
            <person name="Nakamura S."/>
        </authorList>
    </citation>
    <scope>NUCLEOTIDE SEQUENCE [LARGE SCALE GENOMIC DNA]</scope>
    <source>
        <strain evidence="5 6">JCM 6376</strain>
    </source>
</reference>
<feature type="domain" description="HTH luxR-type" evidence="4">
    <location>
        <begin position="802"/>
        <end position="870"/>
    </location>
</feature>
<dbReference type="CDD" id="cd06170">
    <property type="entry name" value="LuxR_C_like"/>
    <property type="match status" value="1"/>
</dbReference>
<gene>
    <name evidence="5" type="ORF">MAIC_43520</name>
</gene>
<dbReference type="PRINTS" id="PR00038">
    <property type="entry name" value="HTHLUXR"/>
</dbReference>
<protein>
    <submittedName>
        <fullName evidence="5">Transcriptional regulator</fullName>
    </submittedName>
</protein>
<proteinExistence type="predicted"/>
<evidence type="ECO:0000256" key="1">
    <source>
        <dbReference type="ARBA" id="ARBA00023015"/>
    </source>
</evidence>
<sequence length="873" mass="92518">MGDSRAWPVMRRGKELAAIQATLQGRPGQCGTLLLGDAGVGKTTLARMAAHTLRTAAVWVAGSESARDVPLGAFAHLLASPMPTDPVAMLAAAFHAVRREKLALIGVDDVHLVDHLSATLLHQLAVEGAVRIVATARSGEPIPETITALWKDGYLARLDVAPFSKAESVALVETALGGRLERLSADLMWEASSGNALFVRHLVEGALEAGTLRQVNGVWQLRGDTAVASKLAPLLSGRLDRLPDDERRALQLLAVSEPLTLDVMSELVDSDTLERAERRGLIRVVDTSGMAEIHFTHSVIGDVIRQNLGHVASRRLRTELVGAMDLHPPQGPVQRVRRAELALYSNTSMDAEFLSRAAEDAIALMNITVAERLARAAVDAGGGLVASELLARTLLWQGRAPESELILASFDPDTLTEFELARWGMARIANLQWSMGDSAAAADILKMLQQRITHPRVRVGVDSLAAALAVLDNRLDEAVELADKVLADPTAPPIAVGWAVFGGGMAAALKGCTADAARLAARGHQVYDKIDGLLRFLLALAEVRALTLAGDFAAAQARSGDIVRITSPSQYRARAMANVLAGTVELGRGQLRVAMGRLEETLAALSGEAAASWNVPARMLLVQCYCGLGYDSAAAPLVTELRELVSRAATMFEPAVRIAEAWLAAAMGHVSGAVTMALRAADLAAESGQRAIELMALHAAARFGDKTCLPRIVEVAAVIGGPLAAIDASHATGLMNNDGAAVFSASQEFEAIGALLSAADAAAQAAALFEAAGQRRPSLEAAAAADRLGKECGGLKTPALMATSQPLPLSRREREIAQLVVRGLSNRDIAERLVVSTRTVEGHLYRMYLKLNVTSREDLRDIIRHALDDEGPG</sequence>
<organism evidence="5 6">
    <name type="scientific">Mycolicibacterium aichiense</name>
    <dbReference type="NCBI Taxonomy" id="1799"/>
    <lineage>
        <taxon>Bacteria</taxon>
        <taxon>Bacillati</taxon>
        <taxon>Actinomycetota</taxon>
        <taxon>Actinomycetes</taxon>
        <taxon>Mycobacteriales</taxon>
        <taxon>Mycobacteriaceae</taxon>
        <taxon>Mycolicibacterium</taxon>
    </lineage>
</organism>
<dbReference type="EMBL" id="AP022561">
    <property type="protein sequence ID" value="BBX09549.1"/>
    <property type="molecule type" value="Genomic_DNA"/>
</dbReference>
<dbReference type="InterPro" id="IPR000792">
    <property type="entry name" value="Tscrpt_reg_LuxR_C"/>
</dbReference>
<dbReference type="GO" id="GO:0006355">
    <property type="term" value="P:regulation of DNA-templated transcription"/>
    <property type="evidence" value="ECO:0007669"/>
    <property type="project" value="InterPro"/>
</dbReference>
<dbReference type="AlphaFoldDB" id="A0AAD1HRC8"/>
<dbReference type="PANTHER" id="PTHR44688">
    <property type="entry name" value="DNA-BINDING TRANSCRIPTIONAL ACTIVATOR DEVR_DOSR"/>
    <property type="match status" value="1"/>
</dbReference>
<evidence type="ECO:0000256" key="3">
    <source>
        <dbReference type="ARBA" id="ARBA00023163"/>
    </source>
</evidence>
<dbReference type="PROSITE" id="PS00622">
    <property type="entry name" value="HTH_LUXR_1"/>
    <property type="match status" value="1"/>
</dbReference>
<keyword evidence="1" id="KW-0805">Transcription regulation</keyword>
<evidence type="ECO:0000256" key="2">
    <source>
        <dbReference type="ARBA" id="ARBA00023125"/>
    </source>
</evidence>
<dbReference type="InterPro" id="IPR027417">
    <property type="entry name" value="P-loop_NTPase"/>
</dbReference>
<dbReference type="Gene3D" id="1.10.10.10">
    <property type="entry name" value="Winged helix-like DNA-binding domain superfamily/Winged helix DNA-binding domain"/>
    <property type="match status" value="1"/>
</dbReference>
<keyword evidence="6" id="KW-1185">Reference proteome</keyword>
<dbReference type="SMART" id="SM00421">
    <property type="entry name" value="HTH_LUXR"/>
    <property type="match status" value="1"/>
</dbReference>
<evidence type="ECO:0000313" key="6">
    <source>
        <dbReference type="Proteomes" id="UP000467327"/>
    </source>
</evidence>